<dbReference type="GO" id="GO:0000387">
    <property type="term" value="P:spliceosomal snRNP assembly"/>
    <property type="evidence" value="ECO:0007669"/>
    <property type="project" value="InterPro"/>
</dbReference>
<comment type="subcellular location">
    <subcellularLocation>
        <location evidence="1">Cytoplasm</location>
    </subcellularLocation>
</comment>
<dbReference type="AlphaFoldDB" id="A0A834JRJ4"/>
<keyword evidence="5" id="KW-0007">Acetylation</keyword>
<evidence type="ECO:0000256" key="4">
    <source>
        <dbReference type="ARBA" id="ARBA00022553"/>
    </source>
</evidence>
<comment type="function">
    <text evidence="6">Acts as a GTPase activating protein for RAB7A. Does not act on RAB4, RAB5 or RAB6.</text>
</comment>
<dbReference type="PANTHER" id="PTHR22957:SF645">
    <property type="entry name" value="LD27216P"/>
    <property type="match status" value="1"/>
</dbReference>
<dbReference type="PROSITE" id="PS50086">
    <property type="entry name" value="TBC_RABGAP"/>
    <property type="match status" value="1"/>
</dbReference>
<dbReference type="Pfam" id="PF15348">
    <property type="entry name" value="GEMIN8"/>
    <property type="match status" value="1"/>
</dbReference>
<dbReference type="EMBL" id="JACSDZ010000011">
    <property type="protein sequence ID" value="KAF7391634.1"/>
    <property type="molecule type" value="Genomic_DNA"/>
</dbReference>
<dbReference type="Gene3D" id="1.10.8.270">
    <property type="entry name" value="putative rabgap domain of human tbc1 domain family member 14 like domains"/>
    <property type="match status" value="1"/>
</dbReference>
<feature type="compositionally biased region" description="Basic and acidic residues" evidence="10">
    <location>
        <begin position="779"/>
        <end position="795"/>
    </location>
</feature>
<proteinExistence type="predicted"/>
<sequence>MIRTLNLYCKGLGIAARGRDVLKLDQLDLYMLIRVVLRRSNSKEDEVHSSGTLNIVEYSFGKCIEWKPVEDSVVLENQDQDPEWSLVDTHISRTRTSSDGPDSLGRSRIVRILFSDLKSFRVNHGGQQLIFIQRDGTTYVAFFQLSKAETFTNSLKNFINFRRSPKDKNLYHVLDEVETVLNKSFTELNIFQENTSDYVWKFMKNLHNHPYETTLEAFSKLADIWLYKEPARRPVEEAVADLLNCSLTIDVHHPPVSVGSGDEYEVIGETDIGLSLPSRPPCPRGSPLTQEQWDKSKDSEGRIVDSDAVKEIIFRGGISPSLRYEVWKFLLNYYPWNSTHIERLEIRKKKADEYFNMKLQWRSMTPAQENRFADFRDRKSLIEKDVNRTDRTHPYYSGDNNHLELLYDILMTYVMYNFDLGYVQGMSDLLSPILCLMDSEADAFWCFVGFMDKVSTNFEMDQTGMKAQLCHLYTLLNTTDRQLAHYLNQHDSGNMFFCFRWLLVLFKREFNSTDIMKLWEILWTGLPCPNFHLLICVAILDTEKNVLMENNFGFTEILKHINDLSLHIELPWTLSKAEGIYHQLMAVEDKLSDNVRVIIGLEPRKRIDGSDIEDDEPSSSCAKTRLCSRRNSSESGNIKFGSNEVSFERVFDLLRGMEHLSVKRSKNRRKKRNVRKRRRERIKLEVKSIKSQRLIGELADVSFCKEEIIANTMQADAFWKNYAAAQEWQKRHSVTWWRSRCLALEHENEILRNKIRSLIGQSNKQTNNKKTFKRQQNSCKKDNNFQDNHKDQSKNDQDLEFHVDEDMMTFLEQSLRHKMELKQKREQELAASKKESIVPVEGGAAWANTRSKEAKLLYGDASPTILAMETALQATIERHKDKSKPQYWPNIPLRL</sequence>
<dbReference type="SUPFAM" id="SSF47923">
    <property type="entry name" value="Ypt/Rab-GAP domain of gyp1p"/>
    <property type="match status" value="2"/>
</dbReference>
<organism evidence="12 13">
    <name type="scientific">Vespula germanica</name>
    <name type="common">German yellow jacket</name>
    <name type="synonym">Paravespula germanica</name>
    <dbReference type="NCBI Taxonomy" id="30212"/>
    <lineage>
        <taxon>Eukaryota</taxon>
        <taxon>Metazoa</taxon>
        <taxon>Ecdysozoa</taxon>
        <taxon>Arthropoda</taxon>
        <taxon>Hexapoda</taxon>
        <taxon>Insecta</taxon>
        <taxon>Pterygota</taxon>
        <taxon>Neoptera</taxon>
        <taxon>Endopterygota</taxon>
        <taxon>Hymenoptera</taxon>
        <taxon>Apocrita</taxon>
        <taxon>Aculeata</taxon>
        <taxon>Vespoidea</taxon>
        <taxon>Vespidae</taxon>
        <taxon>Vespinae</taxon>
        <taxon>Vespula</taxon>
    </lineage>
</organism>
<dbReference type="GO" id="GO:0005096">
    <property type="term" value="F:GTPase activator activity"/>
    <property type="evidence" value="ECO:0007669"/>
    <property type="project" value="UniProtKB-KW"/>
</dbReference>
<dbReference type="Gene3D" id="1.10.472.80">
    <property type="entry name" value="Ypt/Rab-GAP domain of gyp1p, domain 3"/>
    <property type="match status" value="1"/>
</dbReference>
<feature type="domain" description="Rab-GAP TBC" evidence="11">
    <location>
        <begin position="317"/>
        <end position="526"/>
    </location>
</feature>
<evidence type="ECO:0000256" key="8">
    <source>
        <dbReference type="ARBA" id="ARBA00067480"/>
    </source>
</evidence>
<comment type="caution">
    <text evidence="12">The sequence shown here is derived from an EMBL/GenBank/DDBJ whole genome shotgun (WGS) entry which is preliminary data.</text>
</comment>
<keyword evidence="3" id="KW-0963">Cytoplasm</keyword>
<dbReference type="FunFam" id="1.10.472.80:FF:000005">
    <property type="entry name" value="TBC1 domain family member 15"/>
    <property type="match status" value="1"/>
</dbReference>
<evidence type="ECO:0000313" key="12">
    <source>
        <dbReference type="EMBL" id="KAF7391634.1"/>
    </source>
</evidence>
<feature type="compositionally biased region" description="Polar residues" evidence="10">
    <location>
        <begin position="761"/>
        <end position="778"/>
    </location>
</feature>
<reference evidence="12" key="1">
    <citation type="journal article" date="2020" name="G3 (Bethesda)">
        <title>High-Quality Assemblies for Three Invasive Social Wasps from the &lt;i&gt;Vespula&lt;/i&gt; Genus.</title>
        <authorList>
            <person name="Harrop T.W.R."/>
            <person name="Guhlin J."/>
            <person name="McLaughlin G.M."/>
            <person name="Permina E."/>
            <person name="Stockwell P."/>
            <person name="Gilligan J."/>
            <person name="Le Lec M.F."/>
            <person name="Gruber M.A.M."/>
            <person name="Quinn O."/>
            <person name="Lovegrove M."/>
            <person name="Duncan E.J."/>
            <person name="Remnant E.J."/>
            <person name="Van Eeckhoven J."/>
            <person name="Graham B."/>
            <person name="Knapp R.A."/>
            <person name="Langford K.W."/>
            <person name="Kronenberg Z."/>
            <person name="Press M.O."/>
            <person name="Eacker S.M."/>
            <person name="Wilson-Rankin E.E."/>
            <person name="Purcell J."/>
            <person name="Lester P.J."/>
            <person name="Dearden P.K."/>
        </authorList>
    </citation>
    <scope>NUCLEOTIDE SEQUENCE</scope>
    <source>
        <strain evidence="12">Linc-1</strain>
    </source>
</reference>
<dbReference type="SMART" id="SM00164">
    <property type="entry name" value="TBC"/>
    <property type="match status" value="1"/>
</dbReference>
<dbReference type="FunFam" id="1.10.8.270:FF:000005">
    <property type="entry name" value="TBC1 domain family member 15"/>
    <property type="match status" value="1"/>
</dbReference>
<dbReference type="Proteomes" id="UP000617340">
    <property type="component" value="Unassembled WGS sequence"/>
</dbReference>
<dbReference type="GO" id="GO:0032797">
    <property type="term" value="C:SMN complex"/>
    <property type="evidence" value="ECO:0007669"/>
    <property type="project" value="InterPro"/>
</dbReference>
<evidence type="ECO:0000256" key="6">
    <source>
        <dbReference type="ARBA" id="ARBA00055283"/>
    </source>
</evidence>
<evidence type="ECO:0000256" key="1">
    <source>
        <dbReference type="ARBA" id="ARBA00004496"/>
    </source>
</evidence>
<evidence type="ECO:0000256" key="5">
    <source>
        <dbReference type="ARBA" id="ARBA00022990"/>
    </source>
</evidence>
<evidence type="ECO:0000313" key="13">
    <source>
        <dbReference type="Proteomes" id="UP000617340"/>
    </source>
</evidence>
<dbReference type="InterPro" id="IPR035969">
    <property type="entry name" value="Rab-GAP_TBC_sf"/>
</dbReference>
<dbReference type="InterPro" id="IPR034754">
    <property type="entry name" value="GEMIN8"/>
</dbReference>
<gene>
    <name evidence="12" type="ORF">HZH68_011177</name>
</gene>
<dbReference type="PANTHER" id="PTHR22957">
    <property type="entry name" value="TBC1 DOMAIN FAMILY MEMBER GTPASE-ACTIVATING PROTEIN"/>
    <property type="match status" value="1"/>
</dbReference>
<name>A0A834JRJ4_VESGE</name>
<evidence type="ECO:0000256" key="3">
    <source>
        <dbReference type="ARBA" id="ARBA00022490"/>
    </source>
</evidence>
<feature type="region of interest" description="Disordered" evidence="10">
    <location>
        <begin position="277"/>
        <end position="300"/>
    </location>
</feature>
<comment type="subunit">
    <text evidence="7">Interacts with non-phosphorylated form of RAB8A; phosphorylation of RAB8A at 'Thr-72' disrupts this interaction. Interacts with ARMC12.</text>
</comment>
<dbReference type="InterPro" id="IPR000195">
    <property type="entry name" value="Rab-GAP-TBC_dom"/>
</dbReference>
<keyword evidence="13" id="KW-1185">Reference proteome</keyword>
<protein>
    <recommendedName>
        <fullName evidence="8">TBC1 domain family member 15</fullName>
    </recommendedName>
    <alternativeName>
        <fullName evidence="9">GTPase-activating protein RAB7</fullName>
    </alternativeName>
</protein>
<keyword evidence="2" id="KW-0343">GTPase activation</keyword>
<feature type="region of interest" description="Disordered" evidence="10">
    <location>
        <begin position="761"/>
        <end position="795"/>
    </location>
</feature>
<accession>A0A834JRJ4</accession>
<evidence type="ECO:0000256" key="9">
    <source>
        <dbReference type="ARBA" id="ARBA00082539"/>
    </source>
</evidence>
<dbReference type="Pfam" id="PF00566">
    <property type="entry name" value="RabGAP-TBC"/>
    <property type="match status" value="1"/>
</dbReference>
<evidence type="ECO:0000256" key="10">
    <source>
        <dbReference type="SAM" id="MobiDB-lite"/>
    </source>
</evidence>
<evidence type="ECO:0000256" key="2">
    <source>
        <dbReference type="ARBA" id="ARBA00022468"/>
    </source>
</evidence>
<keyword evidence="4" id="KW-0597">Phosphoprotein</keyword>
<evidence type="ECO:0000259" key="11">
    <source>
        <dbReference type="PROSITE" id="PS50086"/>
    </source>
</evidence>
<evidence type="ECO:0000256" key="7">
    <source>
        <dbReference type="ARBA" id="ARBA00065268"/>
    </source>
</evidence>